<proteinExistence type="predicted"/>
<evidence type="ECO:0008006" key="4">
    <source>
        <dbReference type="Google" id="ProtNLM"/>
    </source>
</evidence>
<evidence type="ECO:0000313" key="3">
    <source>
        <dbReference type="Proteomes" id="UP000823786"/>
    </source>
</evidence>
<protein>
    <recommendedName>
        <fullName evidence="4">DUF768 domain-containing protein</fullName>
    </recommendedName>
</protein>
<dbReference type="EMBL" id="JAGGJV010000006">
    <property type="protein sequence ID" value="MBP1860113.1"/>
    <property type="molecule type" value="Genomic_DNA"/>
</dbReference>
<dbReference type="Proteomes" id="UP000823786">
    <property type="component" value="Unassembled WGS sequence"/>
</dbReference>
<evidence type="ECO:0000256" key="1">
    <source>
        <dbReference type="SAM" id="MobiDB-lite"/>
    </source>
</evidence>
<feature type="region of interest" description="Disordered" evidence="1">
    <location>
        <begin position="1"/>
        <end position="34"/>
    </location>
</feature>
<comment type="caution">
    <text evidence="2">The sequence shown here is derived from an EMBL/GenBank/DDBJ whole genome shotgun (WGS) entry which is preliminary data.</text>
</comment>
<reference evidence="2 3" key="1">
    <citation type="submission" date="2021-03" db="EMBL/GenBank/DDBJ databases">
        <title>Genomic Encyclopedia of Type Strains, Phase IV (KMG-IV): sequencing the most valuable type-strain genomes for metagenomic binning, comparative biology and taxonomic classification.</title>
        <authorList>
            <person name="Goeker M."/>
        </authorList>
    </citation>
    <scope>NUCLEOTIDE SEQUENCE [LARGE SCALE GENOMIC DNA]</scope>
    <source>
        <strain evidence="2 3">DSM 26427</strain>
    </source>
</reference>
<organism evidence="2 3">
    <name type="scientific">Rhizobium herbae</name>
    <dbReference type="NCBI Taxonomy" id="508661"/>
    <lineage>
        <taxon>Bacteria</taxon>
        <taxon>Pseudomonadati</taxon>
        <taxon>Pseudomonadota</taxon>
        <taxon>Alphaproteobacteria</taxon>
        <taxon>Hyphomicrobiales</taxon>
        <taxon>Rhizobiaceae</taxon>
        <taxon>Rhizobium/Agrobacterium group</taxon>
        <taxon>Rhizobium</taxon>
    </lineage>
</organism>
<evidence type="ECO:0000313" key="2">
    <source>
        <dbReference type="EMBL" id="MBP1860113.1"/>
    </source>
</evidence>
<sequence length="107" mass="11353">MPTTPPFVRQPSPAIGDTGWTGKRCGAQPATNDAAMDRQMDTVEINGRSDFALWAIQRAQEIVMAEGAALALAARDMDEAALQENGTALGKAIADAMLEVFDGLMTE</sequence>
<accession>A0ABS4EQ92</accession>
<gene>
    <name evidence="2" type="ORF">J2Z75_003634</name>
</gene>
<name>A0ABS4EQ92_9HYPH</name>
<keyword evidence="3" id="KW-1185">Reference proteome</keyword>